<name>A0ABU6VTX4_9FABA</name>
<organism evidence="1 2">
    <name type="scientific">Stylosanthes scabra</name>
    <dbReference type="NCBI Taxonomy" id="79078"/>
    <lineage>
        <taxon>Eukaryota</taxon>
        <taxon>Viridiplantae</taxon>
        <taxon>Streptophyta</taxon>
        <taxon>Embryophyta</taxon>
        <taxon>Tracheophyta</taxon>
        <taxon>Spermatophyta</taxon>
        <taxon>Magnoliopsida</taxon>
        <taxon>eudicotyledons</taxon>
        <taxon>Gunneridae</taxon>
        <taxon>Pentapetalae</taxon>
        <taxon>rosids</taxon>
        <taxon>fabids</taxon>
        <taxon>Fabales</taxon>
        <taxon>Fabaceae</taxon>
        <taxon>Papilionoideae</taxon>
        <taxon>50 kb inversion clade</taxon>
        <taxon>dalbergioids sensu lato</taxon>
        <taxon>Dalbergieae</taxon>
        <taxon>Pterocarpus clade</taxon>
        <taxon>Stylosanthes</taxon>
    </lineage>
</organism>
<comment type="caution">
    <text evidence="1">The sequence shown here is derived from an EMBL/GenBank/DDBJ whole genome shotgun (WGS) entry which is preliminary data.</text>
</comment>
<evidence type="ECO:0000313" key="1">
    <source>
        <dbReference type="EMBL" id="MED6176822.1"/>
    </source>
</evidence>
<reference evidence="1 2" key="1">
    <citation type="journal article" date="2023" name="Plants (Basel)">
        <title>Bridging the Gap: Combining Genomics and Transcriptomics Approaches to Understand Stylosanthes scabra, an Orphan Legume from the Brazilian Caatinga.</title>
        <authorList>
            <person name="Ferreira-Neto J.R.C."/>
            <person name="da Silva M.D."/>
            <person name="Binneck E."/>
            <person name="de Melo N.F."/>
            <person name="da Silva R.H."/>
            <person name="de Melo A.L.T.M."/>
            <person name="Pandolfi V."/>
            <person name="Bustamante F.O."/>
            <person name="Brasileiro-Vidal A.C."/>
            <person name="Benko-Iseppon A.M."/>
        </authorList>
    </citation>
    <scope>NUCLEOTIDE SEQUENCE [LARGE SCALE GENOMIC DNA]</scope>
    <source>
        <tissue evidence="1">Leaves</tissue>
    </source>
</reference>
<dbReference type="Proteomes" id="UP001341840">
    <property type="component" value="Unassembled WGS sequence"/>
</dbReference>
<protein>
    <submittedName>
        <fullName evidence="1">Uncharacterized protein</fullName>
    </submittedName>
</protein>
<keyword evidence="2" id="KW-1185">Reference proteome</keyword>
<sequence length="165" mass="19009">MGYGRAVPRCATTRLGECAESEGGICYSHGMFRRTPYYGPGMQALIPEWMRSHREIYTWRSAVPVVCFNFVHMHHVDRVLRQYGGEQPVPRAPVDVMRFMSSTGRGDDVWWPERLATWYEVGPMSQHVVMCPHRRPSSQCCSHKLLLNWVNQAFISGRSFSNPDM</sequence>
<evidence type="ECO:0000313" key="2">
    <source>
        <dbReference type="Proteomes" id="UP001341840"/>
    </source>
</evidence>
<gene>
    <name evidence="1" type="ORF">PIB30_091943</name>
</gene>
<dbReference type="EMBL" id="JASCZI010152901">
    <property type="protein sequence ID" value="MED6176822.1"/>
    <property type="molecule type" value="Genomic_DNA"/>
</dbReference>
<accession>A0ABU6VTX4</accession>
<proteinExistence type="predicted"/>